<organism evidence="1 2">
    <name type="scientific">Gimesia fumaroli</name>
    <dbReference type="NCBI Taxonomy" id="2527976"/>
    <lineage>
        <taxon>Bacteria</taxon>
        <taxon>Pseudomonadati</taxon>
        <taxon>Planctomycetota</taxon>
        <taxon>Planctomycetia</taxon>
        <taxon>Planctomycetales</taxon>
        <taxon>Planctomycetaceae</taxon>
        <taxon>Gimesia</taxon>
    </lineage>
</organism>
<protein>
    <submittedName>
        <fullName evidence="1">Uncharacterized protein</fullName>
    </submittedName>
</protein>
<evidence type="ECO:0000313" key="2">
    <source>
        <dbReference type="Proteomes" id="UP000318313"/>
    </source>
</evidence>
<gene>
    <name evidence="1" type="ORF">Enr17x_07750</name>
</gene>
<keyword evidence="2" id="KW-1185">Reference proteome</keyword>
<reference evidence="1 2" key="1">
    <citation type="submission" date="2019-03" db="EMBL/GenBank/DDBJ databases">
        <title>Deep-cultivation of Planctomycetes and their phenomic and genomic characterization uncovers novel biology.</title>
        <authorList>
            <person name="Wiegand S."/>
            <person name="Jogler M."/>
            <person name="Boedeker C."/>
            <person name="Pinto D."/>
            <person name="Vollmers J."/>
            <person name="Rivas-Marin E."/>
            <person name="Kohn T."/>
            <person name="Peeters S.H."/>
            <person name="Heuer A."/>
            <person name="Rast P."/>
            <person name="Oberbeckmann S."/>
            <person name="Bunk B."/>
            <person name="Jeske O."/>
            <person name="Meyerdierks A."/>
            <person name="Storesund J.E."/>
            <person name="Kallscheuer N."/>
            <person name="Luecker S."/>
            <person name="Lage O.M."/>
            <person name="Pohl T."/>
            <person name="Merkel B.J."/>
            <person name="Hornburger P."/>
            <person name="Mueller R.-W."/>
            <person name="Bruemmer F."/>
            <person name="Labrenz M."/>
            <person name="Spormann A.M."/>
            <person name="Op den Camp H."/>
            <person name="Overmann J."/>
            <person name="Amann R."/>
            <person name="Jetten M.S.M."/>
            <person name="Mascher T."/>
            <person name="Medema M.H."/>
            <person name="Devos D.P."/>
            <person name="Kaster A.-K."/>
            <person name="Ovreas L."/>
            <person name="Rohde M."/>
            <person name="Galperin M.Y."/>
            <person name="Jogler C."/>
        </authorList>
    </citation>
    <scope>NUCLEOTIDE SEQUENCE [LARGE SCALE GENOMIC DNA]</scope>
    <source>
        <strain evidence="1 2">Enr17</strain>
    </source>
</reference>
<dbReference type="EMBL" id="CP037452">
    <property type="protein sequence ID" value="QDV48761.1"/>
    <property type="molecule type" value="Genomic_DNA"/>
</dbReference>
<sequence>MWYLLHFVVKSVFCCIGKRMNHEGGQEGTQFRRCAEERSTGSERVPLRVVSAPKCVERHKKNAEQTAAGQILQVMISETSPLNPLRNDQLVSSVQVKKMVFSRATHNGESVLKWN</sequence>
<dbReference type="KEGG" id="gfm:Enr17x_07750"/>
<proteinExistence type="predicted"/>
<dbReference type="Proteomes" id="UP000318313">
    <property type="component" value="Chromosome"/>
</dbReference>
<evidence type="ECO:0000313" key="1">
    <source>
        <dbReference type="EMBL" id="QDV48761.1"/>
    </source>
</evidence>
<dbReference type="AlphaFoldDB" id="A0A518I6N3"/>
<accession>A0A518I6N3</accession>
<name>A0A518I6N3_9PLAN</name>